<dbReference type="EC" id="6.3.4.21" evidence="3 8"/>
<dbReference type="PANTHER" id="PTHR11098">
    <property type="entry name" value="NICOTINATE PHOSPHORIBOSYLTRANSFERASE"/>
    <property type="match status" value="1"/>
</dbReference>
<feature type="compositionally biased region" description="Polar residues" evidence="9">
    <location>
        <begin position="466"/>
        <end position="479"/>
    </location>
</feature>
<dbReference type="InterPro" id="IPR007229">
    <property type="entry name" value="Nic_PRibTrfase-Fam"/>
</dbReference>
<dbReference type="GO" id="GO:0034355">
    <property type="term" value="P:NAD+ biosynthetic process via the salvage pathway"/>
    <property type="evidence" value="ECO:0007669"/>
    <property type="project" value="TreeGrafter"/>
</dbReference>
<evidence type="ECO:0000259" key="12">
    <source>
        <dbReference type="Pfam" id="PF17767"/>
    </source>
</evidence>
<dbReference type="Gene3D" id="3.20.140.10">
    <property type="entry name" value="nicotinate phosphoribosyltransferase"/>
    <property type="match status" value="1"/>
</dbReference>
<keyword evidence="14" id="KW-1185">Reference proteome</keyword>
<evidence type="ECO:0000256" key="7">
    <source>
        <dbReference type="ARBA" id="ARBA00048668"/>
    </source>
</evidence>
<dbReference type="InterPro" id="IPR041525">
    <property type="entry name" value="N/Namide_PRibTrfase"/>
</dbReference>
<dbReference type="Proteomes" id="UP000009131">
    <property type="component" value="Unassembled WGS sequence"/>
</dbReference>
<evidence type="ECO:0000256" key="2">
    <source>
        <dbReference type="ARBA" id="ARBA00010897"/>
    </source>
</evidence>
<dbReference type="NCBIfam" id="TIGR01514">
    <property type="entry name" value="NAPRTase"/>
    <property type="match status" value="1"/>
</dbReference>
<dbReference type="HOGENOM" id="CLU_248050_0_0_1"/>
<dbReference type="eggNOG" id="KOG2511">
    <property type="taxonomic scope" value="Eukaryota"/>
</dbReference>
<comment type="function">
    <text evidence="8">Catalyzes the synthesis of beta-nicotinate D-ribonucleotide from nicotinate and 5-phospho-D-ribose 1-phosphate at the expense of ATP.</text>
</comment>
<evidence type="ECO:0000313" key="13">
    <source>
        <dbReference type="EMBL" id="GAA94293.1"/>
    </source>
</evidence>
<keyword evidence="5 8" id="KW-0436">Ligase</keyword>
<keyword evidence="10" id="KW-0472">Membrane</keyword>
<dbReference type="InterPro" id="IPR036068">
    <property type="entry name" value="Nicotinate_pribotase-like_C"/>
</dbReference>
<dbReference type="Pfam" id="PF04095">
    <property type="entry name" value="NAPRTase"/>
    <property type="match status" value="1"/>
</dbReference>
<dbReference type="UniPathway" id="UPA00253">
    <property type="reaction ID" value="UER00457"/>
</dbReference>
<feature type="region of interest" description="Disordered" evidence="9">
    <location>
        <begin position="456"/>
        <end position="479"/>
    </location>
</feature>
<dbReference type="GO" id="GO:0004516">
    <property type="term" value="F:nicotinate phosphoribosyltransferase activity"/>
    <property type="evidence" value="ECO:0007669"/>
    <property type="project" value="UniProtKB-UniRule"/>
</dbReference>
<evidence type="ECO:0000256" key="10">
    <source>
        <dbReference type="SAM" id="Phobius"/>
    </source>
</evidence>
<gene>
    <name evidence="13" type="primary">Mo00942</name>
    <name evidence="13" type="ORF">E5Q_00942</name>
</gene>
<feature type="transmembrane region" description="Helical" evidence="10">
    <location>
        <begin position="1130"/>
        <end position="1150"/>
    </location>
</feature>
<accession>G7DUN3</accession>
<dbReference type="InParanoid" id="G7DUN3"/>
<dbReference type="EMBL" id="BABT02000029">
    <property type="protein sequence ID" value="GAA94293.1"/>
    <property type="molecule type" value="Genomic_DNA"/>
</dbReference>
<dbReference type="RefSeq" id="XP_014564938.1">
    <property type="nucleotide sequence ID" value="XM_014709452.1"/>
</dbReference>
<evidence type="ECO:0000256" key="6">
    <source>
        <dbReference type="ARBA" id="ARBA00022642"/>
    </source>
</evidence>
<dbReference type="HAMAP" id="MF_00570">
    <property type="entry name" value="NAPRTase"/>
    <property type="match status" value="1"/>
</dbReference>
<dbReference type="GO" id="GO:0005829">
    <property type="term" value="C:cytosol"/>
    <property type="evidence" value="ECO:0007669"/>
    <property type="project" value="TreeGrafter"/>
</dbReference>
<sequence length="1514" mass="166734">MTMADYPVSLIDTDLYKLTMSQFVYRLYPDVQVSYKFTNRTSDRTFTKQAFAWIEDKINALESLRLTTEEKGWLSRLPFFQSDYLDWLATFQLRPREQIKLAWQPISNSDKGAIDLEIRGTWLDTILYEVPIISIISQGYFLHVDKDWDLVGQKALAYSKAERLIKNGCIFSDFGARRRRSYQSQEIVLRGLMAAQADLQDKGFKGKFSGCSNAHFAHKLGLTPVGTLAHELFMAIGAMQGLEKANTLVLEQWETVYPNGQLSIALTDTFTSAAFFEAFVGEPARVQRWTGLRQDSGDPFAFIPLAIEAYRKADIDFSNKVIVFSDSLDIDKAVRLQKASEEAGIRCSFGIGTYFTNDFVAVASDSRDPASYGEGNIRQGEPSTALNIVIKLATADGKPCVKISDETSKITGTAEAVEAAKRLCSRLPERSSLSLHEPTTPAEKIIREALLPTAPRKGRTGLSAKEASQTAGVSPSSVHQSGETVEIVAYAGSEQSAEEQRNVSLKRIVNLIRRDRVDSGTSSETSAISALTNRERLIISKWLYEVDVRPASGGWLRVPHEARWLANRMFSRLAARCASAHDNRSRSSALWLLATACLSLSCKFILDFSEPLVSLELRWFATICPAANTRMHHLAVIERELLALGGYAILTQPTPQAYGDEIYNTVPELQQLSLTQASVWSSIGRRFHHNIRLFTHDAGFSSTTVGQMTLVALIEASADQAPDLISLRSSLLGVIPLAQDELDSGMRTKLFFGAAQLTLRDQRHVQQEDVAASMGSYSLLSTSLSSEKSPGSHTNGYSPSHSVRLSPTASRDPTTLPAKVVRLVLGSYGPLLASAYVAASAHSSLAIYKGASLLGYHFLFRQGCDVYKLLFPWLLVASVPAVFVQVYMAYSSTTDEQQRGLVLLKDIVLSLISWRVALAGILKAIWLASSIFAATRLDFPTWISFKALSVCLVISLRSHRENFEAGNGYRDVTRATKTIVLLVGALTVSLLLVSRVYAGGTFLALCAACCEAASILLLNGESQCVGRRPFSFVPFVLGFGIVVAALRIHGMQAYNREIADGPHAYLADRNVPVLADLQQWASLEVGLFVLLAPLAVIAAWPAATVLPANAYAIVISALQHALPSSVSTQLAGLLVIAQALPVYTVLVTSFSQMPKTPNASEEFLDFGERPARQTRLEQASSIASATRQRLLVLLDSARSVLASGPSQQLWPALATLLIAALLPVALWTTRAWVNGYDDSLDVVVAYYDEPLDRIHVLWAALNAAPAIYLRNPKLHLYVKAPDANLTALAMEYHPHKLQQLENRGREGGTYLSHILQHYDATERWLNPDIPRSRSAQHSGAMAKHTIFLQAHLGWNNMAGARFALLRQNTRFMSFGPYIEMKDGVEGYLGNGLEIPGFDDIYQIFVGHGWQGGSSQLASWSAQVVASREAIMRNAQSAYKKILSQVTADHASPDIQVPPWWDHKKGDPSDPWFGHAVERAWPIIFGCDEYQIAFDCDFEASDPALCACYDGPRYQ</sequence>
<comment type="PTM">
    <text evidence="8">Transiently phosphorylated on a His residue during the reaction cycle. Phosphorylation strongly increases the affinity for substrates and increases the rate of nicotinate D-ribonucleotide production. Dephosphorylation regenerates the low-affinity form of the enzyme, leading to product release.</text>
</comment>
<proteinExistence type="inferred from homology"/>
<feature type="compositionally biased region" description="Polar residues" evidence="9">
    <location>
        <begin position="793"/>
        <end position="812"/>
    </location>
</feature>
<feature type="transmembrane region" description="Helical" evidence="10">
    <location>
        <begin position="870"/>
        <end position="890"/>
    </location>
</feature>
<comment type="caution">
    <text evidence="13">The sequence shown here is derived from an EMBL/GenBank/DDBJ whole genome shotgun (WGS) entry which is preliminary data.</text>
</comment>
<feature type="transmembrane region" description="Helical" evidence="10">
    <location>
        <begin position="1030"/>
        <end position="1048"/>
    </location>
</feature>
<comment type="catalytic activity">
    <reaction evidence="7 8">
        <text>5-phospho-alpha-D-ribose 1-diphosphate + nicotinate + ATP + H2O = nicotinate beta-D-ribonucleotide + ADP + phosphate + diphosphate</text>
        <dbReference type="Rhea" id="RHEA:36163"/>
        <dbReference type="ChEBI" id="CHEBI:15377"/>
        <dbReference type="ChEBI" id="CHEBI:30616"/>
        <dbReference type="ChEBI" id="CHEBI:32544"/>
        <dbReference type="ChEBI" id="CHEBI:33019"/>
        <dbReference type="ChEBI" id="CHEBI:43474"/>
        <dbReference type="ChEBI" id="CHEBI:57502"/>
        <dbReference type="ChEBI" id="CHEBI:58017"/>
        <dbReference type="ChEBI" id="CHEBI:456216"/>
        <dbReference type="EC" id="6.3.4.21"/>
    </reaction>
</comment>
<feature type="transmembrane region" description="Helical" evidence="10">
    <location>
        <begin position="1002"/>
        <end position="1018"/>
    </location>
</feature>
<dbReference type="OrthoDB" id="193380at2759"/>
<dbReference type="SUPFAM" id="SSF54675">
    <property type="entry name" value="Nicotinate/Quinolinate PRTase N-terminal domain-like"/>
    <property type="match status" value="1"/>
</dbReference>
<feature type="transmembrane region" description="Helical" evidence="10">
    <location>
        <begin position="978"/>
        <end position="996"/>
    </location>
</feature>
<keyword evidence="6 8" id="KW-0662">Pyridine nucleotide biosynthesis</keyword>
<dbReference type="Pfam" id="PF17767">
    <property type="entry name" value="NAPRTase_N"/>
    <property type="match status" value="1"/>
</dbReference>
<dbReference type="InterPro" id="IPR006406">
    <property type="entry name" value="Nic_PRibTrfase"/>
</dbReference>
<feature type="compositionally biased region" description="Low complexity" evidence="9">
    <location>
        <begin position="783"/>
        <end position="792"/>
    </location>
</feature>
<reference evidence="13 14" key="2">
    <citation type="journal article" date="2012" name="Open Biol.">
        <title>Characteristics of nucleosomes and linker DNA regions on the genome of the basidiomycete Mixia osmundae revealed by mono- and dinucleosome mapping.</title>
        <authorList>
            <person name="Nishida H."/>
            <person name="Kondo S."/>
            <person name="Matsumoto T."/>
            <person name="Suzuki Y."/>
            <person name="Yoshikawa H."/>
            <person name="Taylor T.D."/>
            <person name="Sugiyama J."/>
        </authorList>
    </citation>
    <scope>NUCLEOTIDE SEQUENCE [LARGE SCALE GENOMIC DNA]</scope>
    <source>
        <strain evidence="14">CBS 9802 / IAM 14324 / JCM 22182 / KY 12970</strain>
    </source>
</reference>
<evidence type="ECO:0000256" key="4">
    <source>
        <dbReference type="ARBA" id="ARBA00022553"/>
    </source>
</evidence>
<keyword evidence="4" id="KW-0597">Phosphoprotein</keyword>
<protein>
    <recommendedName>
        <fullName evidence="3 8">Nicotinate phosphoribosyltransferase</fullName>
        <ecNumber evidence="3 8">6.3.4.21</ecNumber>
    </recommendedName>
</protein>
<evidence type="ECO:0000256" key="9">
    <source>
        <dbReference type="SAM" id="MobiDB-lite"/>
    </source>
</evidence>
<feature type="domain" description="Nicotinate phosphoribosyltransferase N-terminal" evidence="12">
    <location>
        <begin position="11"/>
        <end position="137"/>
    </location>
</feature>
<dbReference type="STRING" id="764103.G7DUN3"/>
<keyword evidence="10" id="KW-1133">Transmembrane helix</keyword>
<name>G7DUN3_MIXOS</name>
<comment type="similarity">
    <text evidence="2 8">Belongs to the NAPRTase family.</text>
</comment>
<feature type="transmembrane region" description="Helical" evidence="10">
    <location>
        <begin position="911"/>
        <end position="933"/>
    </location>
</feature>
<evidence type="ECO:0000256" key="5">
    <source>
        <dbReference type="ARBA" id="ARBA00022598"/>
    </source>
</evidence>
<dbReference type="PANTHER" id="PTHR11098:SF1">
    <property type="entry name" value="NICOTINATE PHOSPHORIBOSYLTRANSFERASE"/>
    <property type="match status" value="1"/>
</dbReference>
<dbReference type="SUPFAM" id="SSF51690">
    <property type="entry name" value="Nicotinate/Quinolinate PRTase C-terminal domain-like"/>
    <property type="match status" value="1"/>
</dbReference>
<reference evidence="13 14" key="1">
    <citation type="journal article" date="2011" name="J. Gen. Appl. Microbiol.">
        <title>Draft genome sequencing of the enigmatic basidiomycete Mixia osmundae.</title>
        <authorList>
            <person name="Nishida H."/>
            <person name="Nagatsuka Y."/>
            <person name="Sugiyama J."/>
        </authorList>
    </citation>
    <scope>NUCLEOTIDE SEQUENCE [LARGE SCALE GENOMIC DNA]</scope>
    <source>
        <strain evidence="14">CBS 9802 / IAM 14324 / JCM 22182 / KY 12970</strain>
    </source>
</reference>
<evidence type="ECO:0000313" key="14">
    <source>
        <dbReference type="Proteomes" id="UP000009131"/>
    </source>
</evidence>
<comment type="pathway">
    <text evidence="1 8">Cofactor biosynthesis; NAD(+) biosynthesis; nicotinate D-ribonucleotide from nicotinate: step 1/1.</text>
</comment>
<feature type="region of interest" description="Disordered" evidence="9">
    <location>
        <begin position="783"/>
        <end position="812"/>
    </location>
</feature>
<organism evidence="13 14">
    <name type="scientific">Mixia osmundae (strain CBS 9802 / IAM 14324 / JCM 22182 / KY 12970)</name>
    <dbReference type="NCBI Taxonomy" id="764103"/>
    <lineage>
        <taxon>Eukaryota</taxon>
        <taxon>Fungi</taxon>
        <taxon>Dikarya</taxon>
        <taxon>Basidiomycota</taxon>
        <taxon>Pucciniomycotina</taxon>
        <taxon>Mixiomycetes</taxon>
        <taxon>Mixiales</taxon>
        <taxon>Mixiaceae</taxon>
        <taxon>Mixia</taxon>
    </lineage>
</organism>
<evidence type="ECO:0000256" key="3">
    <source>
        <dbReference type="ARBA" id="ARBA00013236"/>
    </source>
</evidence>
<evidence type="ECO:0000256" key="1">
    <source>
        <dbReference type="ARBA" id="ARBA00004952"/>
    </source>
</evidence>
<evidence type="ECO:0000259" key="11">
    <source>
        <dbReference type="Pfam" id="PF04095"/>
    </source>
</evidence>
<dbReference type="InterPro" id="IPR040727">
    <property type="entry name" value="NAPRTase_N"/>
</dbReference>
<feature type="domain" description="Nicotinate/nicotinamide phosphoribosyltransferase" evidence="11">
    <location>
        <begin position="171"/>
        <end position="421"/>
    </location>
</feature>
<feature type="transmembrane region" description="Helical" evidence="10">
    <location>
        <begin position="1085"/>
        <end position="1118"/>
    </location>
</feature>
<evidence type="ECO:0000256" key="8">
    <source>
        <dbReference type="RuleBase" id="RU003838"/>
    </source>
</evidence>
<keyword evidence="10" id="KW-0812">Transmembrane</keyword>